<gene>
    <name evidence="2" type="ORF">Pan97_13750</name>
</gene>
<feature type="chain" id="PRO_5022158267" evidence="1">
    <location>
        <begin position="27"/>
        <end position="269"/>
    </location>
</feature>
<organism evidence="2 3">
    <name type="scientific">Bremerella volcania</name>
    <dbReference type="NCBI Taxonomy" id="2527984"/>
    <lineage>
        <taxon>Bacteria</taxon>
        <taxon>Pseudomonadati</taxon>
        <taxon>Planctomycetota</taxon>
        <taxon>Planctomycetia</taxon>
        <taxon>Pirellulales</taxon>
        <taxon>Pirellulaceae</taxon>
        <taxon>Bremerella</taxon>
    </lineage>
</organism>
<dbReference type="EMBL" id="CP036289">
    <property type="protein sequence ID" value="QDU74368.1"/>
    <property type="molecule type" value="Genomic_DNA"/>
</dbReference>
<dbReference type="AlphaFoldDB" id="A0A518C570"/>
<dbReference type="KEGG" id="bvo:Pan97_13750"/>
<dbReference type="RefSeq" id="WP_144971335.1">
    <property type="nucleotide sequence ID" value="NZ_CP036289.1"/>
</dbReference>
<sequence precursor="true">MFKLYVLVLAASSFSISLLLSTILPAQPPVDEKKVISIPLDPLAEAKKDGDLLAWIHFGSVKFGGTDPLYQLRVLKDGTAIAPKDYRQRESRLKLADEEIKTLRKTLLKEIAIEQIAGPWFNSKPNRWDGSQDCYLVRDDQKVITLTCEYGWPSATANQDLMIRQYLDVMQTYTDLIQLVRAGGKEAVARQLPLANEGLKKYSPESAPFSIEDFTFGEDFPDGHRRLTFLREKKLEKDQWEKVRVEVLVPDEGKPRLGDVTINGKRHKS</sequence>
<proteinExistence type="predicted"/>
<dbReference type="Proteomes" id="UP000318626">
    <property type="component" value="Chromosome"/>
</dbReference>
<keyword evidence="1" id="KW-0732">Signal</keyword>
<keyword evidence="3" id="KW-1185">Reference proteome</keyword>
<feature type="signal peptide" evidence="1">
    <location>
        <begin position="1"/>
        <end position="26"/>
    </location>
</feature>
<name>A0A518C570_9BACT</name>
<evidence type="ECO:0000313" key="2">
    <source>
        <dbReference type="EMBL" id="QDU74368.1"/>
    </source>
</evidence>
<evidence type="ECO:0000313" key="3">
    <source>
        <dbReference type="Proteomes" id="UP000318626"/>
    </source>
</evidence>
<reference evidence="3" key="1">
    <citation type="submission" date="2019-02" db="EMBL/GenBank/DDBJ databases">
        <title>Deep-cultivation of Planctomycetes and their phenomic and genomic characterization uncovers novel biology.</title>
        <authorList>
            <person name="Wiegand S."/>
            <person name="Jogler M."/>
            <person name="Boedeker C."/>
            <person name="Pinto D."/>
            <person name="Vollmers J."/>
            <person name="Rivas-Marin E."/>
            <person name="Kohn T."/>
            <person name="Peeters S.H."/>
            <person name="Heuer A."/>
            <person name="Rast P."/>
            <person name="Oberbeckmann S."/>
            <person name="Bunk B."/>
            <person name="Jeske O."/>
            <person name="Meyerdierks A."/>
            <person name="Storesund J.E."/>
            <person name="Kallscheuer N."/>
            <person name="Luecker S."/>
            <person name="Lage O.M."/>
            <person name="Pohl T."/>
            <person name="Merkel B.J."/>
            <person name="Hornburger P."/>
            <person name="Mueller R.-W."/>
            <person name="Bruemmer F."/>
            <person name="Labrenz M."/>
            <person name="Spormann A.M."/>
            <person name="Op den Camp H."/>
            <person name="Overmann J."/>
            <person name="Amann R."/>
            <person name="Jetten M.S.M."/>
            <person name="Mascher T."/>
            <person name="Medema M.H."/>
            <person name="Devos D.P."/>
            <person name="Kaster A.-K."/>
            <person name="Ovreas L."/>
            <person name="Rohde M."/>
            <person name="Galperin M.Y."/>
            <person name="Jogler C."/>
        </authorList>
    </citation>
    <scope>NUCLEOTIDE SEQUENCE [LARGE SCALE GENOMIC DNA]</scope>
    <source>
        <strain evidence="3">Pan97</strain>
    </source>
</reference>
<protein>
    <submittedName>
        <fullName evidence="2">Uncharacterized protein</fullName>
    </submittedName>
</protein>
<accession>A0A518C570</accession>
<dbReference type="OrthoDB" id="289642at2"/>
<evidence type="ECO:0000256" key="1">
    <source>
        <dbReference type="SAM" id="SignalP"/>
    </source>
</evidence>